<dbReference type="InterPro" id="IPR028908">
    <property type="entry name" value="Tox-PL_dom"/>
</dbReference>
<sequence>MALPTPIPHPLAFFEAPGWLSDALEWVVGVDWPEGDEKAMRALADEWHAAGQRLGPLLDEADQAALSAVAAFGGPEGTQAQALLALWHKLGGGPESTMAAVHELLPALGNLVDAGANEIEGVKLEFYIELGLLLIELLTLIATAVLTFGGSLAGAGPVMLATRFAIQQILRRATKELLTRAVKKSWRDKAKSRLLGFGLHTFREALEEGAEELGTSGGVQAYQVSQGNRAGFAPKDLATAFGLGTLGGAVANVTSVGGVKATSMSGRFGEKAIRGAFGEMLAETSIGVVTGQGVTWTSLGMAASSATFGSVMGDGQHLVDGRLTSDFIHWTADSTPTALPDFLQPTPGSTDLPPATALSIGDPLSTTPAVPGSQLPPAASTVAGGDLTSTTPAASGSELLSTASAAPGTGLPAGASAVAGGDLLAAMSSGPGGDLLSAPLVGLGGAGLSDGVAGPAAEIPRPTGDTARLADAPIGAATVHGEHSPRASMVSSEASWVRPAPASHDVPTAAPPVADSAQLSAAGRAAIAAAVPAPSPEISPAGITPVQPAATVPAATVPAQATHVAVPATPASGPAATPAPVYPVASVSQPGAHYAAPPGASSAGTVPRVPEGFVVSDEPIVLHPWLLAQVPQKSVEPPQVAVVPQPVVAEDADERAYYGMKVREDVHAALTSRLLQLVDQLMADFPERRRELRENAIAALTPQDLESIADELWQIANDDSLRPRVRLTHGGLLDLSATSLATGRDYPPAAETSRRYDEPGGYRRPLALHQQDVELAMTRDESGRPQRFGDLNGEWLRRINDGGPAADLSRAINCTDVVLSVLDTWLHGRPRVAAPRTIDKFTLDDALRPLGGEPDGMRRIEIATGGQFESLPTDRPGFARLEEVLHGQGHGSCAVLVQQWPNGDSHATTVHNQNGEIFYVDAQRPEAPLIGGRPLGADRMQVLVIDPSARPVELGTGQDIWDVDPEGPPRAHSKPVTDIDRMMRDPTPEELAALGVGTATAADLGLAEADLTAKQRAELPRVAVLHPGRISFTQRSVSASTGDGVAATELERRLGADGWRGGPVHAILWGDGSLASLDHRRLRAALRANLDRVPVVIHAASDPISAWGEPGEPLADDLRRLPDGSWIVGGDEGEIIYPKGKAPTTCGEAALFRAGDQRSLLPGHLFGTKQEPVTLGRPPGSPTPPRLPPSTTATLTQARLDAERQADRVQADLESLGFPLHNLENRIKSAESLAHKGARAPLSRVNDILRFKLILDDGQSYTTNLVSCLETLGQQGYEVVEVRNYWKSGNRFYGVNAALRSVQGQLFELQFSSPTALRADDMTHELYEIVRRADELAARRIHGLLNIAAVNQRLGLPERVPAGLNEVYPSVDIGFSAWVSGHPEAWTEYETWLAENGRTFPEIVLEFGLILTQLGYRDIGREDWARGN</sequence>
<dbReference type="Pfam" id="PF15644">
    <property type="entry name" value="Gln_amidase"/>
    <property type="match status" value="1"/>
</dbReference>
<feature type="domain" description="Outer membrane channel protein CpnT-like N-terminal" evidence="3">
    <location>
        <begin position="7"/>
        <end position="163"/>
    </location>
</feature>
<evidence type="ECO:0000313" key="4">
    <source>
        <dbReference type="EMBL" id="GIH06947.1"/>
    </source>
</evidence>
<accession>A0A8J3QBQ1</accession>
<feature type="region of interest" description="Disordered" evidence="1">
    <location>
        <begin position="743"/>
        <end position="763"/>
    </location>
</feature>
<gene>
    <name evidence="4" type="ORF">Rhe02_50140</name>
</gene>
<evidence type="ECO:0008006" key="6">
    <source>
        <dbReference type="Google" id="ProtNLM"/>
    </source>
</evidence>
<dbReference type="Pfam" id="PF25547">
    <property type="entry name" value="WXG100_2"/>
    <property type="match status" value="1"/>
</dbReference>
<dbReference type="InterPro" id="IPR057746">
    <property type="entry name" value="CpnT-like_N"/>
</dbReference>
<comment type="caution">
    <text evidence="4">The sequence shown here is derived from an EMBL/GenBank/DDBJ whole genome shotgun (WGS) entry which is preliminary data.</text>
</comment>
<evidence type="ECO:0000259" key="3">
    <source>
        <dbReference type="Pfam" id="PF25547"/>
    </source>
</evidence>
<feature type="compositionally biased region" description="Basic and acidic residues" evidence="1">
    <location>
        <begin position="752"/>
        <end position="761"/>
    </location>
</feature>
<evidence type="ECO:0000313" key="5">
    <source>
        <dbReference type="Proteomes" id="UP000612899"/>
    </source>
</evidence>
<feature type="domain" description="Tox-PL" evidence="2">
    <location>
        <begin position="813"/>
        <end position="924"/>
    </location>
</feature>
<feature type="region of interest" description="Disordered" evidence="1">
    <location>
        <begin position="338"/>
        <end position="394"/>
    </location>
</feature>
<name>A0A8J3QBQ1_9ACTN</name>
<feature type="region of interest" description="Disordered" evidence="1">
    <location>
        <begin position="956"/>
        <end position="976"/>
    </location>
</feature>
<dbReference type="EMBL" id="BONY01000032">
    <property type="protein sequence ID" value="GIH06947.1"/>
    <property type="molecule type" value="Genomic_DNA"/>
</dbReference>
<evidence type="ECO:0000256" key="1">
    <source>
        <dbReference type="SAM" id="MobiDB-lite"/>
    </source>
</evidence>
<dbReference type="Proteomes" id="UP000612899">
    <property type="component" value="Unassembled WGS sequence"/>
</dbReference>
<feature type="region of interest" description="Disordered" evidence="1">
    <location>
        <begin position="1169"/>
        <end position="1191"/>
    </location>
</feature>
<feature type="compositionally biased region" description="Pro residues" evidence="1">
    <location>
        <begin position="1179"/>
        <end position="1188"/>
    </location>
</feature>
<organism evidence="4 5">
    <name type="scientific">Rhizocola hellebori</name>
    <dbReference type="NCBI Taxonomy" id="1392758"/>
    <lineage>
        <taxon>Bacteria</taxon>
        <taxon>Bacillati</taxon>
        <taxon>Actinomycetota</taxon>
        <taxon>Actinomycetes</taxon>
        <taxon>Micromonosporales</taxon>
        <taxon>Micromonosporaceae</taxon>
        <taxon>Rhizocola</taxon>
    </lineage>
</organism>
<protein>
    <recommendedName>
        <fullName evidence="6">Tox-PL domain-containing protein</fullName>
    </recommendedName>
</protein>
<reference evidence="4" key="1">
    <citation type="submission" date="2021-01" db="EMBL/GenBank/DDBJ databases">
        <title>Whole genome shotgun sequence of Rhizocola hellebori NBRC 109834.</title>
        <authorList>
            <person name="Komaki H."/>
            <person name="Tamura T."/>
        </authorList>
    </citation>
    <scope>NUCLEOTIDE SEQUENCE</scope>
    <source>
        <strain evidence="4">NBRC 109834</strain>
    </source>
</reference>
<keyword evidence="5" id="KW-1185">Reference proteome</keyword>
<evidence type="ECO:0000259" key="2">
    <source>
        <dbReference type="Pfam" id="PF15644"/>
    </source>
</evidence>
<dbReference type="RefSeq" id="WP_203910758.1">
    <property type="nucleotide sequence ID" value="NZ_BONY01000032.1"/>
</dbReference>
<proteinExistence type="predicted"/>